<protein>
    <recommendedName>
        <fullName evidence="1">AMP-dependent synthetase/ligase domain-containing protein</fullName>
    </recommendedName>
</protein>
<evidence type="ECO:0000313" key="3">
    <source>
        <dbReference type="Proteomes" id="UP000034786"/>
    </source>
</evidence>
<proteinExistence type="predicted"/>
<dbReference type="STRING" id="284040.UK15_39230"/>
<evidence type="ECO:0000313" key="2">
    <source>
        <dbReference type="EMBL" id="KJK33232.1"/>
    </source>
</evidence>
<feature type="non-terminal residue" evidence="2">
    <location>
        <position position="129"/>
    </location>
</feature>
<dbReference type="GO" id="GO:0043041">
    <property type="term" value="P:amino acid activation for nonribosomal peptide biosynthetic process"/>
    <property type="evidence" value="ECO:0007669"/>
    <property type="project" value="TreeGrafter"/>
</dbReference>
<reference evidence="3" key="1">
    <citation type="submission" date="2015-02" db="EMBL/GenBank/DDBJ databases">
        <authorList>
            <person name="Ju K.-S."/>
            <person name="Doroghazi J.R."/>
            <person name="Metcalf W."/>
        </authorList>
    </citation>
    <scope>NUCLEOTIDE SEQUENCE [LARGE SCALE GENOMIC DNA]</scope>
    <source>
        <strain evidence="3">NRRL B-16380</strain>
    </source>
</reference>
<evidence type="ECO:0000259" key="1">
    <source>
        <dbReference type="Pfam" id="PF00501"/>
    </source>
</evidence>
<dbReference type="PANTHER" id="PTHR45527">
    <property type="entry name" value="NONRIBOSOMAL PEPTIDE SYNTHETASE"/>
    <property type="match status" value="1"/>
</dbReference>
<dbReference type="SUPFAM" id="SSF56801">
    <property type="entry name" value="Acetyl-CoA synthetase-like"/>
    <property type="match status" value="1"/>
</dbReference>
<organism evidence="2 3">
    <name type="scientific">Streptomyces variegatus</name>
    <dbReference type="NCBI Taxonomy" id="284040"/>
    <lineage>
        <taxon>Bacteria</taxon>
        <taxon>Bacillati</taxon>
        <taxon>Actinomycetota</taxon>
        <taxon>Actinomycetes</taxon>
        <taxon>Kitasatosporales</taxon>
        <taxon>Streptomycetaceae</taxon>
        <taxon>Streptomyces</taxon>
    </lineage>
</organism>
<dbReference type="GO" id="GO:0031177">
    <property type="term" value="F:phosphopantetheine binding"/>
    <property type="evidence" value="ECO:0007669"/>
    <property type="project" value="TreeGrafter"/>
</dbReference>
<dbReference type="EMBL" id="JYJH01000148">
    <property type="protein sequence ID" value="KJK33232.1"/>
    <property type="molecule type" value="Genomic_DNA"/>
</dbReference>
<sequence>MLQFASPSFDAASWDWSLALLSGAALVVAGVEELAPGEALMRVLCDAGVTYCMVPPSALPLLDVARVPASLTVVVGGEACGPDAAGRWSVGRRMVNAYGPTESTVCATLSEPLSGAVVPPIGRPIDNVR</sequence>
<dbReference type="Pfam" id="PF00501">
    <property type="entry name" value="AMP-binding"/>
    <property type="match status" value="1"/>
</dbReference>
<dbReference type="PANTHER" id="PTHR45527:SF1">
    <property type="entry name" value="FATTY ACID SYNTHASE"/>
    <property type="match status" value="1"/>
</dbReference>
<feature type="domain" description="AMP-dependent synthetase/ligase" evidence="1">
    <location>
        <begin position="1"/>
        <end position="129"/>
    </location>
</feature>
<dbReference type="InterPro" id="IPR000873">
    <property type="entry name" value="AMP-dep_synth/lig_dom"/>
</dbReference>
<dbReference type="AlphaFoldDB" id="A0A0M2GG08"/>
<dbReference type="GO" id="GO:0005737">
    <property type="term" value="C:cytoplasm"/>
    <property type="evidence" value="ECO:0007669"/>
    <property type="project" value="TreeGrafter"/>
</dbReference>
<dbReference type="Proteomes" id="UP000034786">
    <property type="component" value="Unassembled WGS sequence"/>
</dbReference>
<name>A0A0M2GG08_9ACTN</name>
<comment type="caution">
    <text evidence="2">The sequence shown here is derived from an EMBL/GenBank/DDBJ whole genome shotgun (WGS) entry which is preliminary data.</text>
</comment>
<keyword evidence="3" id="KW-1185">Reference proteome</keyword>
<accession>A0A0M2GG08</accession>
<gene>
    <name evidence="2" type="ORF">UK15_39230</name>
</gene>
<dbReference type="GO" id="GO:0044550">
    <property type="term" value="P:secondary metabolite biosynthetic process"/>
    <property type="evidence" value="ECO:0007669"/>
    <property type="project" value="TreeGrafter"/>
</dbReference>
<dbReference type="Gene3D" id="3.40.50.980">
    <property type="match status" value="1"/>
</dbReference>